<accession>A0A0A1DSK4</accession>
<dbReference type="KEGG" id="psim:KR76_27480"/>
<feature type="transmembrane region" description="Helical" evidence="1">
    <location>
        <begin position="55"/>
        <end position="74"/>
    </location>
</feature>
<protein>
    <submittedName>
        <fullName evidence="2">Uncharacterized protein</fullName>
    </submittedName>
</protein>
<dbReference type="GeneID" id="96612470"/>
<dbReference type="HOGENOM" id="CLU_077101_0_0_11"/>
<proteinExistence type="predicted"/>
<feature type="transmembrane region" description="Helical" evidence="1">
    <location>
        <begin position="163"/>
        <end position="183"/>
    </location>
</feature>
<dbReference type="STRING" id="2045.KR76_27480"/>
<keyword evidence="1" id="KW-0472">Membrane</keyword>
<dbReference type="Pfam" id="PF18159">
    <property type="entry name" value="S_4TM"/>
    <property type="match status" value="1"/>
</dbReference>
<keyword evidence="1" id="KW-0812">Transmembrane</keyword>
<evidence type="ECO:0000256" key="1">
    <source>
        <dbReference type="SAM" id="Phobius"/>
    </source>
</evidence>
<dbReference type="OrthoDB" id="3297333at2"/>
<dbReference type="InterPro" id="IPR049920">
    <property type="entry name" value="IK1_05631-like"/>
</dbReference>
<keyword evidence="1" id="KW-1133">Transmembrane helix</keyword>
<name>A0A0A1DSK4_NOCSI</name>
<dbReference type="AlphaFoldDB" id="A0A0A1DSK4"/>
<gene>
    <name evidence="2" type="ORF">KR76_27480</name>
</gene>
<evidence type="ECO:0000313" key="2">
    <source>
        <dbReference type="EMBL" id="AIY19582.2"/>
    </source>
</evidence>
<feature type="transmembrane region" description="Helical" evidence="1">
    <location>
        <begin position="189"/>
        <end position="208"/>
    </location>
</feature>
<dbReference type="EMBL" id="CP009896">
    <property type="protein sequence ID" value="AIY19582.2"/>
    <property type="molecule type" value="Genomic_DNA"/>
</dbReference>
<organism evidence="2 3">
    <name type="scientific">Nocardioides simplex</name>
    <name type="common">Arthrobacter simplex</name>
    <dbReference type="NCBI Taxonomy" id="2045"/>
    <lineage>
        <taxon>Bacteria</taxon>
        <taxon>Bacillati</taxon>
        <taxon>Actinomycetota</taxon>
        <taxon>Actinomycetes</taxon>
        <taxon>Propionibacteriales</taxon>
        <taxon>Nocardioidaceae</taxon>
        <taxon>Pimelobacter</taxon>
    </lineage>
</organism>
<reference evidence="2 3" key="1">
    <citation type="journal article" date="2015" name="Genome Announc.">
        <title>Complete Genome Sequence of Steroid-Transforming Nocardioides simplex VKM Ac-2033D.</title>
        <authorList>
            <person name="Shtratnikova V.Y."/>
            <person name="Schelkunov M.I."/>
            <person name="Pekov Y.A."/>
            <person name="Fokina V.V."/>
            <person name="Logacheva M.D."/>
            <person name="Sokolov S.L."/>
            <person name="Bragin E.Y."/>
            <person name="Ashapkin V.V."/>
            <person name="Donova M.V."/>
        </authorList>
    </citation>
    <scope>NUCLEOTIDE SEQUENCE [LARGE SCALE GENOMIC DNA]</scope>
    <source>
        <strain evidence="2 3">VKM Ac-2033D</strain>
    </source>
</reference>
<dbReference type="RefSeq" id="WP_075018666.1">
    <property type="nucleotide sequence ID" value="NZ_BJMC01000016.1"/>
</dbReference>
<keyword evidence="3" id="KW-1185">Reference proteome</keyword>
<evidence type="ECO:0000313" key="3">
    <source>
        <dbReference type="Proteomes" id="UP000030300"/>
    </source>
</evidence>
<feature type="transmembrane region" description="Helical" evidence="1">
    <location>
        <begin position="29"/>
        <end position="49"/>
    </location>
</feature>
<dbReference type="Proteomes" id="UP000030300">
    <property type="component" value="Chromosome"/>
</dbReference>
<sequence>MPEIRAAQNATENLRLQAAARRLYSRTKLLDGLGLTFSLALALAAPVIASMSDRAGLWVAALAGVWLFASRLVLAPVARRVQRAAAGVQDSFDAAVLGTPCGRSLATPASGEEIHAATREVDLGRFRNWYPAESTSPWPLSVALCQRANAVWARRQHRLYGRLLTGATVAVTALGITVAITNAQSLQTYLAVILLPSLPLLLDASELAGAHRAAARKRGAIEAALDEFCRAPDPATASDTVSAAQRDLLELRSRGPLVPDWLYRLVAPRYDDDMRFAARSATTP</sequence>